<evidence type="ECO:0000256" key="3">
    <source>
        <dbReference type="ARBA" id="ARBA00023004"/>
    </source>
</evidence>
<keyword evidence="2 4" id="KW-0479">Metal-binding</keyword>
<dbReference type="GO" id="GO:0004497">
    <property type="term" value="F:monooxygenase activity"/>
    <property type="evidence" value="ECO:0007669"/>
    <property type="project" value="InterPro"/>
</dbReference>
<feature type="transmembrane region" description="Helical" evidence="5">
    <location>
        <begin position="218"/>
        <end position="240"/>
    </location>
</feature>
<dbReference type="GO" id="GO:0020037">
    <property type="term" value="F:heme binding"/>
    <property type="evidence" value="ECO:0007669"/>
    <property type="project" value="InterPro"/>
</dbReference>
<dbReference type="GO" id="GO:0016705">
    <property type="term" value="F:oxidoreductase activity, acting on paired donors, with incorporation or reduction of molecular oxygen"/>
    <property type="evidence" value="ECO:0007669"/>
    <property type="project" value="InterPro"/>
</dbReference>
<keyword evidence="3 4" id="KW-0408">Iron</keyword>
<dbReference type="InterPro" id="IPR001128">
    <property type="entry name" value="Cyt_P450"/>
</dbReference>
<name>A0AAJ0F7Q8_9PEZI</name>
<dbReference type="PRINTS" id="PR00385">
    <property type="entry name" value="P450"/>
</dbReference>
<reference evidence="6" key="1">
    <citation type="submission" date="2023-06" db="EMBL/GenBank/DDBJ databases">
        <title>Genome-scale phylogeny and comparative genomics of the fungal order Sordariales.</title>
        <authorList>
            <consortium name="Lawrence Berkeley National Laboratory"/>
            <person name="Hensen N."/>
            <person name="Bonometti L."/>
            <person name="Westerberg I."/>
            <person name="Brannstrom I.O."/>
            <person name="Guillou S."/>
            <person name="Cros-Aarteil S."/>
            <person name="Calhoun S."/>
            <person name="Haridas S."/>
            <person name="Kuo A."/>
            <person name="Mondo S."/>
            <person name="Pangilinan J."/>
            <person name="Riley R."/>
            <person name="Labutti K."/>
            <person name="Andreopoulos B."/>
            <person name="Lipzen A."/>
            <person name="Chen C."/>
            <person name="Yanf M."/>
            <person name="Daum C."/>
            <person name="Ng V."/>
            <person name="Clum A."/>
            <person name="Steindorff A."/>
            <person name="Ohm R."/>
            <person name="Martin F."/>
            <person name="Silar P."/>
            <person name="Natvig D."/>
            <person name="Lalanne C."/>
            <person name="Gautier V."/>
            <person name="Ament-Velasquez S.L."/>
            <person name="Kruys A."/>
            <person name="Hutchinson M.I."/>
            <person name="Powell A.J."/>
            <person name="Barry K."/>
            <person name="Miller A.N."/>
            <person name="Grigoriev I.V."/>
            <person name="Debuchy R."/>
            <person name="Gladieux P."/>
            <person name="Thoren M.H."/>
            <person name="Johannesson H."/>
        </authorList>
    </citation>
    <scope>NUCLEOTIDE SEQUENCE</scope>
    <source>
        <strain evidence="6">PSN4</strain>
    </source>
</reference>
<evidence type="ECO:0000256" key="5">
    <source>
        <dbReference type="SAM" id="Phobius"/>
    </source>
</evidence>
<dbReference type="EMBL" id="MU839831">
    <property type="protein sequence ID" value="KAK1757122.1"/>
    <property type="molecule type" value="Genomic_DNA"/>
</dbReference>
<keyword evidence="5" id="KW-0472">Membrane</keyword>
<dbReference type="SUPFAM" id="SSF48264">
    <property type="entry name" value="Cytochrome P450"/>
    <property type="match status" value="1"/>
</dbReference>
<accession>A0AAJ0F7Q8</accession>
<evidence type="ECO:0000313" key="6">
    <source>
        <dbReference type="EMBL" id="KAK1757122.1"/>
    </source>
</evidence>
<dbReference type="PANTHER" id="PTHR24305:SF168">
    <property type="entry name" value="P450, PUTATIVE (EUROFUNG)-RELATED"/>
    <property type="match status" value="1"/>
</dbReference>
<keyword evidence="1 4" id="KW-0349">Heme</keyword>
<dbReference type="GO" id="GO:0005506">
    <property type="term" value="F:iron ion binding"/>
    <property type="evidence" value="ECO:0007669"/>
    <property type="project" value="InterPro"/>
</dbReference>
<dbReference type="AlphaFoldDB" id="A0AAJ0F7Q8"/>
<dbReference type="Proteomes" id="UP001239445">
    <property type="component" value="Unassembled WGS sequence"/>
</dbReference>
<dbReference type="InterPro" id="IPR036396">
    <property type="entry name" value="Cyt_P450_sf"/>
</dbReference>
<evidence type="ECO:0000313" key="7">
    <source>
        <dbReference type="Proteomes" id="UP001239445"/>
    </source>
</evidence>
<evidence type="ECO:0000256" key="4">
    <source>
        <dbReference type="PIRSR" id="PIRSR602401-1"/>
    </source>
</evidence>
<organism evidence="6 7">
    <name type="scientific">Echria macrotheca</name>
    <dbReference type="NCBI Taxonomy" id="438768"/>
    <lineage>
        <taxon>Eukaryota</taxon>
        <taxon>Fungi</taxon>
        <taxon>Dikarya</taxon>
        <taxon>Ascomycota</taxon>
        <taxon>Pezizomycotina</taxon>
        <taxon>Sordariomycetes</taxon>
        <taxon>Sordariomycetidae</taxon>
        <taxon>Sordariales</taxon>
        <taxon>Schizotheciaceae</taxon>
        <taxon>Echria</taxon>
    </lineage>
</organism>
<keyword evidence="5" id="KW-1133">Transmembrane helix</keyword>
<feature type="transmembrane region" description="Helical" evidence="5">
    <location>
        <begin position="12"/>
        <end position="29"/>
    </location>
</feature>
<evidence type="ECO:0000256" key="1">
    <source>
        <dbReference type="ARBA" id="ARBA00022617"/>
    </source>
</evidence>
<dbReference type="Gene3D" id="1.10.630.10">
    <property type="entry name" value="Cytochrome P450"/>
    <property type="match status" value="1"/>
</dbReference>
<evidence type="ECO:0000256" key="2">
    <source>
        <dbReference type="ARBA" id="ARBA00022723"/>
    </source>
</evidence>
<proteinExistence type="predicted"/>
<dbReference type="InterPro" id="IPR002401">
    <property type="entry name" value="Cyt_P450_E_grp-I"/>
</dbReference>
<gene>
    <name evidence="6" type="ORF">QBC47DRAFT_320584</name>
</gene>
<dbReference type="CDD" id="cd11060">
    <property type="entry name" value="CYP57A1-like"/>
    <property type="match status" value="1"/>
</dbReference>
<sequence>MAVVDLATTHYQTLVAGALAVSLVLFWFIPTVRQYLRLRHIPGPFSSGFSKLWLLRGTLSGQLHLKFYEANQKYGSIARIAPNEVITSDPKLLRHILAVRSPYQRSDWYLALRFNPHRDNLITLLDDDEHTKLRAKMAAGYSGREVDNLEHRIDRNILALANLIATKYMPANKAFDFGRKAQYFTLDALSDIAFGRIFGFLASDSDMYAYLETMEQQLTAIAVSIVYPWIVSVVASPLFARLLPSHHDALGFGRIMGIARDTVAARFQGDSTDKLKHVADDAPRDMLGSFLAHGLTRDEAESEVLLQIIAGSDTTATAIRATALYLATNPRVLSRLRAELESTAHANRPWDEVISYADALKLPYLQAVIKEGLRIFPPATSPVPKLVPPSGDTWDGVYLPPGTKVGYCAWGVFRRPDVWGDDADEFRPERWLVEDGADPAKVKEMDATLDLHFGLGRWQCLGKGVAFMELNKIFVELFRRFDLAVLNPDKPWESRNTGLFIQSEFWMKATLREGIKPT</sequence>
<dbReference type="PANTHER" id="PTHR24305">
    <property type="entry name" value="CYTOCHROME P450"/>
    <property type="match status" value="1"/>
</dbReference>
<dbReference type="PRINTS" id="PR00463">
    <property type="entry name" value="EP450I"/>
</dbReference>
<comment type="caution">
    <text evidence="6">The sequence shown here is derived from an EMBL/GenBank/DDBJ whole genome shotgun (WGS) entry which is preliminary data.</text>
</comment>
<feature type="binding site" description="axial binding residue" evidence="4">
    <location>
        <position position="460"/>
    </location>
    <ligand>
        <name>heme</name>
        <dbReference type="ChEBI" id="CHEBI:30413"/>
    </ligand>
    <ligandPart>
        <name>Fe</name>
        <dbReference type="ChEBI" id="CHEBI:18248"/>
    </ligandPart>
</feature>
<dbReference type="InterPro" id="IPR050121">
    <property type="entry name" value="Cytochrome_P450_monoxygenase"/>
</dbReference>
<keyword evidence="5" id="KW-0812">Transmembrane</keyword>
<protein>
    <submittedName>
        <fullName evidence="6">Pisatin demethylase</fullName>
    </submittedName>
</protein>
<dbReference type="Pfam" id="PF00067">
    <property type="entry name" value="p450"/>
    <property type="match status" value="1"/>
</dbReference>
<comment type="cofactor">
    <cofactor evidence="4">
        <name>heme</name>
        <dbReference type="ChEBI" id="CHEBI:30413"/>
    </cofactor>
</comment>
<keyword evidence="7" id="KW-1185">Reference proteome</keyword>